<proteinExistence type="predicted"/>
<name>A0ABS4J2R6_9BACL</name>
<evidence type="ECO:0008006" key="3">
    <source>
        <dbReference type="Google" id="ProtNLM"/>
    </source>
</evidence>
<organism evidence="1 2">
    <name type="scientific">Paenibacillus eucommiae</name>
    <dbReference type="NCBI Taxonomy" id="1355755"/>
    <lineage>
        <taxon>Bacteria</taxon>
        <taxon>Bacillati</taxon>
        <taxon>Bacillota</taxon>
        <taxon>Bacilli</taxon>
        <taxon>Bacillales</taxon>
        <taxon>Paenibacillaceae</taxon>
        <taxon>Paenibacillus</taxon>
    </lineage>
</organism>
<reference evidence="1 2" key="1">
    <citation type="submission" date="2021-03" db="EMBL/GenBank/DDBJ databases">
        <title>Genomic Encyclopedia of Type Strains, Phase IV (KMG-IV): sequencing the most valuable type-strain genomes for metagenomic binning, comparative biology and taxonomic classification.</title>
        <authorList>
            <person name="Goeker M."/>
        </authorList>
    </citation>
    <scope>NUCLEOTIDE SEQUENCE [LARGE SCALE GENOMIC DNA]</scope>
    <source>
        <strain evidence="1 2">DSM 26048</strain>
    </source>
</reference>
<protein>
    <recommendedName>
        <fullName evidence="3">DUF2750 domain-containing protein</fullName>
    </recommendedName>
</protein>
<dbReference type="EMBL" id="JAGGLB010000023">
    <property type="protein sequence ID" value="MBP1994129.1"/>
    <property type="molecule type" value="Genomic_DNA"/>
</dbReference>
<evidence type="ECO:0000313" key="1">
    <source>
        <dbReference type="EMBL" id="MBP1994129.1"/>
    </source>
</evidence>
<sequence length="173" mass="20149">MSEFSDSFHLKTSNQNDVIRLLQSAKVKGYMYEEKNGWVTFVVAERSGNIEDALRESNPGVLIHYIYMEDHMWELKIFNNDELVFDYVAEWTDELVIEKNIFDLDMLGELIRQQGNSVEDLELLFDLKDGNLNYEEPPAYVIAQKLGLTYFEWVSADSMEDDDLEDGIIMVNN</sequence>
<dbReference type="Proteomes" id="UP001519287">
    <property type="component" value="Unassembled WGS sequence"/>
</dbReference>
<keyword evidence="2" id="KW-1185">Reference proteome</keyword>
<gene>
    <name evidence="1" type="ORF">J2Z66_005755</name>
</gene>
<dbReference type="RefSeq" id="WP_209975982.1">
    <property type="nucleotide sequence ID" value="NZ_JAGGLB010000023.1"/>
</dbReference>
<comment type="caution">
    <text evidence="1">The sequence shown here is derived from an EMBL/GenBank/DDBJ whole genome shotgun (WGS) entry which is preliminary data.</text>
</comment>
<evidence type="ECO:0000313" key="2">
    <source>
        <dbReference type="Proteomes" id="UP001519287"/>
    </source>
</evidence>
<accession>A0ABS4J2R6</accession>